<dbReference type="Proteomes" id="UP000095564">
    <property type="component" value="Unassembled WGS sequence"/>
</dbReference>
<dbReference type="InterPro" id="IPR027417">
    <property type="entry name" value="P-loop_NTPase"/>
</dbReference>
<sequence length="537" mass="62940">MGFYLNNKSKVSLYKSEMQRPYFVDKTLILSELFPLIESGNSHICITRPRRFGKTVMANMIGAFFEKDEDTKEIFDQLKISKSPEYEKHRNKHDVIYIDFSKMPEDCDNYDQYISRIINRLKKDLIREYPDADYEEEDALWDILDCIFDMYDGQKFIFVMDEWDCVFHKAFITREDQQKYISFLSNLLKDHGYVELSYMTGILPIAKYSSGSELNMFLEYTMASEEKFNEYFGFTESEVDDLFQKYLEICATPMIIREQLRLWYDGYATKAGERMYNPRSVVTALSNNNIGNYWTSSGPYDEIFYYIKNNVADVKADLVLMVSGEAVQAKVREYAAASMNLSTKNEIFSAMVVYGFLSYENGRVRIPNKELMEKFDEMLQKEESLGYIYRLAKESDQMLKATLANDTKTMEKILSYVHDTETPILSYNHETELSAIVNLAYLSARDQYHIEREDKAGKGFVDFIFYPYDRTTDGVILELKVDKTPEYAISQIKEKQYALRFKGKLAEKQQFTGRILAVGINYDKETKQHRCKVEEIK</sequence>
<protein>
    <submittedName>
        <fullName evidence="2">Predicted ATPase (AAA+ superfamily)</fullName>
    </submittedName>
</protein>
<dbReference type="SUPFAM" id="SSF52540">
    <property type="entry name" value="P-loop containing nucleoside triphosphate hydrolases"/>
    <property type="match status" value="1"/>
</dbReference>
<gene>
    <name evidence="2" type="ORF">ERS852520_02801</name>
</gene>
<dbReference type="EMBL" id="CZAU01000034">
    <property type="protein sequence ID" value="CUQ01151.1"/>
    <property type="molecule type" value="Genomic_DNA"/>
</dbReference>
<feature type="domain" description="AAA-ATPase-like" evidence="1">
    <location>
        <begin position="21"/>
        <end position="208"/>
    </location>
</feature>
<dbReference type="InterPro" id="IPR018631">
    <property type="entry name" value="AAA-ATPase-like_dom"/>
</dbReference>
<dbReference type="PANTHER" id="PTHR34825:SF1">
    <property type="entry name" value="AAA-ATPASE-LIKE DOMAIN-CONTAINING PROTEIN"/>
    <property type="match status" value="1"/>
</dbReference>
<name>A0A174SXV0_ANAHA</name>
<proteinExistence type="predicted"/>
<dbReference type="RefSeq" id="WP_055161610.1">
    <property type="nucleotide sequence ID" value="NZ_CAXSPF010000002.1"/>
</dbReference>
<evidence type="ECO:0000313" key="2">
    <source>
        <dbReference type="EMBL" id="CUQ01151.1"/>
    </source>
</evidence>
<dbReference type="Gene3D" id="3.40.50.300">
    <property type="entry name" value="P-loop containing nucleotide triphosphate hydrolases"/>
    <property type="match status" value="1"/>
</dbReference>
<dbReference type="Pfam" id="PF09820">
    <property type="entry name" value="AAA-ATPase_like"/>
    <property type="match status" value="1"/>
</dbReference>
<organism evidence="2 3">
    <name type="scientific">Anaerostipes hadrus</name>
    <dbReference type="NCBI Taxonomy" id="649756"/>
    <lineage>
        <taxon>Bacteria</taxon>
        <taxon>Bacillati</taxon>
        <taxon>Bacillota</taxon>
        <taxon>Clostridia</taxon>
        <taxon>Lachnospirales</taxon>
        <taxon>Lachnospiraceae</taxon>
        <taxon>Anaerostipes</taxon>
    </lineage>
</organism>
<dbReference type="PANTHER" id="PTHR34825">
    <property type="entry name" value="CONSERVED PROTEIN, WITH A WEAK D-GALACTARATE DEHYDRATASE/ALTRONATE HYDROLASE DOMAIN"/>
    <property type="match status" value="1"/>
</dbReference>
<evidence type="ECO:0000313" key="3">
    <source>
        <dbReference type="Proteomes" id="UP000095564"/>
    </source>
</evidence>
<dbReference type="Pfam" id="PF08011">
    <property type="entry name" value="PDDEXK_9"/>
    <property type="match status" value="1"/>
</dbReference>
<reference evidence="2 3" key="1">
    <citation type="submission" date="2015-09" db="EMBL/GenBank/DDBJ databases">
        <authorList>
            <consortium name="Pathogen Informatics"/>
        </authorList>
    </citation>
    <scope>NUCLEOTIDE SEQUENCE [LARGE SCALE GENOMIC DNA]</scope>
    <source>
        <strain evidence="2 3">2789STDY5834908</strain>
    </source>
</reference>
<dbReference type="OrthoDB" id="1650748at2"/>
<dbReference type="InterPro" id="IPR012547">
    <property type="entry name" value="PDDEXK_9"/>
</dbReference>
<dbReference type="AlphaFoldDB" id="A0A174SXV0"/>
<evidence type="ECO:0000259" key="1">
    <source>
        <dbReference type="Pfam" id="PF09820"/>
    </source>
</evidence>
<accession>A0A174SXV0</accession>